<gene>
    <name evidence="7" type="ORF">jhhlp_008707</name>
</gene>
<dbReference type="CDD" id="cd22647">
    <property type="entry name" value="CTF3_NTD_HEAT"/>
    <property type="match status" value="1"/>
</dbReference>
<keyword evidence="4" id="KW-0158">Chromosome</keyword>
<keyword evidence="8" id="KW-1185">Reference proteome</keyword>
<dbReference type="EMBL" id="NLAX01001623">
    <property type="protein sequence ID" value="PKS05333.1"/>
    <property type="molecule type" value="Genomic_DNA"/>
</dbReference>
<dbReference type="GO" id="GO:0005634">
    <property type="term" value="C:nucleus"/>
    <property type="evidence" value="ECO:0007669"/>
    <property type="project" value="UniProtKB-SubCell"/>
</dbReference>
<evidence type="ECO:0000256" key="2">
    <source>
        <dbReference type="ARBA" id="ARBA00004584"/>
    </source>
</evidence>
<dbReference type="VEuPathDB" id="FungiDB:jhhlp_008707"/>
<keyword evidence="6" id="KW-0137">Centromere</keyword>
<evidence type="ECO:0000256" key="5">
    <source>
        <dbReference type="ARBA" id="ARBA00023242"/>
    </source>
</evidence>
<dbReference type="OrthoDB" id="6347512at2759"/>
<accession>A0A2N3MYS9</accession>
<dbReference type="Pfam" id="PF07778">
    <property type="entry name" value="CENP-I"/>
    <property type="match status" value="1"/>
</dbReference>
<comment type="caution">
    <text evidence="7">The sequence shown here is derived from an EMBL/GenBank/DDBJ whole genome shotgun (WGS) entry which is preliminary data.</text>
</comment>
<proteinExistence type="inferred from homology"/>
<dbReference type="GO" id="GO:0034080">
    <property type="term" value="P:CENP-A containing chromatin assembly"/>
    <property type="evidence" value="ECO:0007669"/>
    <property type="project" value="TreeGrafter"/>
</dbReference>
<keyword evidence="5" id="KW-0539">Nucleus</keyword>
<evidence type="ECO:0000256" key="1">
    <source>
        <dbReference type="ARBA" id="ARBA00004123"/>
    </source>
</evidence>
<dbReference type="GO" id="GO:0000070">
    <property type="term" value="P:mitotic sister chromatid segregation"/>
    <property type="evidence" value="ECO:0007669"/>
    <property type="project" value="TreeGrafter"/>
</dbReference>
<dbReference type="STRING" id="41688.A0A2N3MYS9"/>
<organism evidence="7 8">
    <name type="scientific">Lomentospora prolificans</name>
    <dbReference type="NCBI Taxonomy" id="41688"/>
    <lineage>
        <taxon>Eukaryota</taxon>
        <taxon>Fungi</taxon>
        <taxon>Dikarya</taxon>
        <taxon>Ascomycota</taxon>
        <taxon>Pezizomycotina</taxon>
        <taxon>Sordariomycetes</taxon>
        <taxon>Hypocreomycetidae</taxon>
        <taxon>Microascales</taxon>
        <taxon>Microascaceae</taxon>
        <taxon>Lomentospora</taxon>
    </lineage>
</organism>
<protein>
    <recommendedName>
        <fullName evidence="9">Mis6 domain protein</fullName>
    </recommendedName>
</protein>
<dbReference type="GO" id="GO:0000939">
    <property type="term" value="C:inner kinetochore"/>
    <property type="evidence" value="ECO:0007669"/>
    <property type="project" value="TreeGrafter"/>
</dbReference>
<name>A0A2N3MYS9_9PEZI</name>
<evidence type="ECO:0000256" key="6">
    <source>
        <dbReference type="ARBA" id="ARBA00023328"/>
    </source>
</evidence>
<evidence type="ECO:0000313" key="7">
    <source>
        <dbReference type="EMBL" id="PKS05333.1"/>
    </source>
</evidence>
<dbReference type="PANTHER" id="PTHR48208:SF2">
    <property type="entry name" value="CENTROMERE PROTEIN I"/>
    <property type="match status" value="1"/>
</dbReference>
<comment type="subcellular location">
    <subcellularLocation>
        <location evidence="2">Chromosome</location>
        <location evidence="2">Centromere</location>
    </subcellularLocation>
    <subcellularLocation>
        <location evidence="1">Nucleus</location>
    </subcellularLocation>
</comment>
<reference evidence="7 8" key="1">
    <citation type="journal article" date="2017" name="G3 (Bethesda)">
        <title>First Draft Genome Sequence of the Pathogenic Fungus Lomentospora prolificans (Formerly Scedosporium prolificans).</title>
        <authorList>
            <person name="Luo R."/>
            <person name="Zimin A."/>
            <person name="Workman R."/>
            <person name="Fan Y."/>
            <person name="Pertea G."/>
            <person name="Grossman N."/>
            <person name="Wear M.P."/>
            <person name="Jia B."/>
            <person name="Miller H."/>
            <person name="Casadevall A."/>
            <person name="Timp W."/>
            <person name="Zhang S.X."/>
            <person name="Salzberg S.L."/>
        </authorList>
    </citation>
    <scope>NUCLEOTIDE SEQUENCE [LARGE SCALE GENOMIC DNA]</scope>
    <source>
        <strain evidence="7 8">JHH-5317</strain>
    </source>
</reference>
<dbReference type="InterPro" id="IPR012485">
    <property type="entry name" value="CENP-I"/>
</dbReference>
<dbReference type="AlphaFoldDB" id="A0A2N3MYS9"/>
<evidence type="ECO:0000313" key="8">
    <source>
        <dbReference type="Proteomes" id="UP000233524"/>
    </source>
</evidence>
<dbReference type="Proteomes" id="UP000233524">
    <property type="component" value="Unassembled WGS sequence"/>
</dbReference>
<dbReference type="InParanoid" id="A0A2N3MYS9"/>
<evidence type="ECO:0008006" key="9">
    <source>
        <dbReference type="Google" id="ProtNLM"/>
    </source>
</evidence>
<evidence type="ECO:0000256" key="3">
    <source>
        <dbReference type="ARBA" id="ARBA00005470"/>
    </source>
</evidence>
<evidence type="ECO:0000256" key="4">
    <source>
        <dbReference type="ARBA" id="ARBA00022454"/>
    </source>
</evidence>
<sequence>MNKLQISSRRMDVDGQTDLHNFIDDVVTASKLPAKRRGAPIRPTVDKIASAAYEHGLLPEPLGELVGLVIRPNHIDQASLGTLVRNLYPASSVPSDVVLQVVGCLGIGELKPSLPIQAALLRWLVMIYHVIDEPSILSRAYPVLFNLLDVAAIRPQICHILALVTRRKHVQPFRIQAVLELSRQTGKDPALVGLLRVYKDYYPEIIVGDAVRGRASAFKHPDLEWRLRLDDIQAAHSSKSDKDAAFSRQGGFQVRYKSVGRPKNSTLPPVRTAHATEQSVTLEEINNATMFVKNLENIMLPSQLVAVLADPLLQKFLLLRPDEEAYTRINNWLSAALQDIRTGDADSKTIADVLGVLYEYVTLSKNLPPLVLNFFVSFLGAWNGRDGRDSVLGILSYTPLLEFEKLNENIFQPLETCILDNSPESQLSLLKFYRELLQNWHRELLTFEVIPKHAPTTLTAIVDHTHQLALTLTQTSPTLRAEFAIIEFLERYSFTLSHERLRRYIPIRNPPGTLIYTLFFSQSLTVVSRLCNILSAYKRNFQAAMAVGKPKTQSPGAEVITSSTYPLDYINRFNGFLMDICNCVWRMRAFTDTDPNALGCLVPRSRVRLFEHYLESLPGSDGPLGLYFGISHSPVLSLQSILALRELEDEALESNPRALTMRHPGPVTQASLVRLREDGGLVISWQDYRLAVLARLEEEGFVGIPDLIRNTMKIFRNSSQASQASQGR</sequence>
<comment type="similarity">
    <text evidence="3">Belongs to the CENP-I/CTF3 family.</text>
</comment>
<dbReference type="PANTHER" id="PTHR48208">
    <property type="entry name" value="CENTROMERE PROTEIN I"/>
    <property type="match status" value="1"/>
</dbReference>